<dbReference type="OrthoDB" id="2258475at2759"/>
<comment type="caution">
    <text evidence="2">The sequence shown here is derived from an EMBL/GenBank/DDBJ whole genome shotgun (WGS) entry which is preliminary data.</text>
</comment>
<feature type="compositionally biased region" description="Basic and acidic residues" evidence="1">
    <location>
        <begin position="20"/>
        <end position="31"/>
    </location>
</feature>
<feature type="compositionally biased region" description="Basic and acidic residues" evidence="1">
    <location>
        <begin position="1"/>
        <end position="13"/>
    </location>
</feature>
<dbReference type="Proteomes" id="UP000253551">
    <property type="component" value="Unassembled WGS sequence"/>
</dbReference>
<reference evidence="2 3" key="1">
    <citation type="journal article" date="2018" name="G3 (Bethesda)">
        <title>Phylogenetic and Phylogenomic Definition of Rhizopus Species.</title>
        <authorList>
            <person name="Gryganskyi A.P."/>
            <person name="Golan J."/>
            <person name="Dolatabadi S."/>
            <person name="Mondo S."/>
            <person name="Robb S."/>
            <person name="Idnurm A."/>
            <person name="Muszewska A."/>
            <person name="Steczkiewicz K."/>
            <person name="Masonjones S."/>
            <person name="Liao H.L."/>
            <person name="Gajdeczka M.T."/>
            <person name="Anike F."/>
            <person name="Vuek A."/>
            <person name="Anishchenko I.M."/>
            <person name="Voigt K."/>
            <person name="de Hoog G.S."/>
            <person name="Smith M.E."/>
            <person name="Heitman J."/>
            <person name="Vilgalys R."/>
            <person name="Stajich J.E."/>
        </authorList>
    </citation>
    <scope>NUCLEOTIDE SEQUENCE [LARGE SCALE GENOMIC DNA]</scope>
    <source>
        <strain evidence="2 3">LSU 92-RS-03</strain>
    </source>
</reference>
<evidence type="ECO:0000313" key="3">
    <source>
        <dbReference type="Proteomes" id="UP000253551"/>
    </source>
</evidence>
<dbReference type="AlphaFoldDB" id="A0A367KMN2"/>
<feature type="region of interest" description="Disordered" evidence="1">
    <location>
        <begin position="1"/>
        <end position="31"/>
    </location>
</feature>
<evidence type="ECO:0000313" key="2">
    <source>
        <dbReference type="EMBL" id="RCI03419.1"/>
    </source>
</evidence>
<protein>
    <submittedName>
        <fullName evidence="2">Uncharacterized protein</fullName>
    </submittedName>
</protein>
<name>A0A367KMN2_RHIST</name>
<proteinExistence type="predicted"/>
<organism evidence="2 3">
    <name type="scientific">Rhizopus stolonifer</name>
    <name type="common">Rhizopus nigricans</name>
    <dbReference type="NCBI Taxonomy" id="4846"/>
    <lineage>
        <taxon>Eukaryota</taxon>
        <taxon>Fungi</taxon>
        <taxon>Fungi incertae sedis</taxon>
        <taxon>Mucoromycota</taxon>
        <taxon>Mucoromycotina</taxon>
        <taxon>Mucoromycetes</taxon>
        <taxon>Mucorales</taxon>
        <taxon>Mucorineae</taxon>
        <taxon>Rhizopodaceae</taxon>
        <taxon>Rhizopus</taxon>
    </lineage>
</organism>
<sequence length="374" mass="43257">NDEKKEEGEKEDGSSSSQSQEEKQQQEKDIVDSVKEEHEMTIFNSLGRDESFDSLKEQEAKCGFLDYLGGDGHLTWIPMHFDSLILHKLMRFREINIIGAQAFKILNDIRVLSLSFIFVFGHTSLSNPRLCEYLNIENCSLYCQQAKIPTIENVQGAISDLLQLQFLYSNNIPNFDQLNFTINNTTGLAKKIITNIYNCLLTWNNSKMTESQFSDQALFPLVLPLFAGRLDFEISKFDKTMIAMEDYKPDLLVLLKLRFDIRVDFFVCEIKKPCCSSNKYETDFVKIQREMKAIIDQQIDLGINNPICYGLLVEGYDCYLYRMSLEYEAEYRSHLIAQFRTLRDALDIMLLLPAINILSYLDVNIYISSHKSMS</sequence>
<accession>A0A367KMN2</accession>
<keyword evidence="3" id="KW-1185">Reference proteome</keyword>
<evidence type="ECO:0000256" key="1">
    <source>
        <dbReference type="SAM" id="MobiDB-lite"/>
    </source>
</evidence>
<feature type="non-terminal residue" evidence="2">
    <location>
        <position position="1"/>
    </location>
</feature>
<gene>
    <name evidence="2" type="ORF">CU098_012355</name>
</gene>
<dbReference type="EMBL" id="PJQM01001026">
    <property type="protein sequence ID" value="RCI03419.1"/>
    <property type="molecule type" value="Genomic_DNA"/>
</dbReference>